<comment type="similarity">
    <text evidence="7 10">Belongs to the HD-ZIP homeobox family. Class I subfamily.</text>
</comment>
<evidence type="ECO:0000259" key="13">
    <source>
        <dbReference type="PROSITE" id="PS50071"/>
    </source>
</evidence>
<keyword evidence="2 10" id="KW-0805">Transcription regulation</keyword>
<dbReference type="PANTHER" id="PTHR24326:SF535">
    <property type="entry name" value="HOMEOBOX-LEUCINE ZIPPER PROTEIN"/>
    <property type="match status" value="1"/>
</dbReference>
<dbReference type="Gene3D" id="1.10.10.60">
    <property type="entry name" value="Homeodomain-like"/>
    <property type="match status" value="1"/>
</dbReference>
<evidence type="ECO:0000256" key="2">
    <source>
        <dbReference type="ARBA" id="ARBA00023015"/>
    </source>
</evidence>
<evidence type="ECO:0000256" key="9">
    <source>
        <dbReference type="RuleBase" id="RU000682"/>
    </source>
</evidence>
<dbReference type="EMBL" id="JBBPBM010000006">
    <property type="protein sequence ID" value="KAK8580373.1"/>
    <property type="molecule type" value="Genomic_DNA"/>
</dbReference>
<dbReference type="PROSITE" id="PS00027">
    <property type="entry name" value="HOMEOBOX_1"/>
    <property type="match status" value="1"/>
</dbReference>
<evidence type="ECO:0000256" key="10">
    <source>
        <dbReference type="RuleBase" id="RU369038"/>
    </source>
</evidence>
<dbReference type="Pfam" id="PF00046">
    <property type="entry name" value="Homeodomain"/>
    <property type="match status" value="1"/>
</dbReference>
<keyword evidence="6 8" id="KW-0539">Nucleus</keyword>
<reference evidence="14 15" key="1">
    <citation type="journal article" date="2024" name="G3 (Bethesda)">
        <title>Genome assembly of Hibiscus sabdariffa L. provides insights into metabolisms of medicinal natural products.</title>
        <authorList>
            <person name="Kim T."/>
        </authorList>
    </citation>
    <scope>NUCLEOTIDE SEQUENCE [LARGE SCALE GENOMIC DNA]</scope>
    <source>
        <strain evidence="14">TK-2024</strain>
        <tissue evidence="14">Old leaves</tissue>
    </source>
</reference>
<dbReference type="Pfam" id="PF02183">
    <property type="entry name" value="HALZ"/>
    <property type="match status" value="1"/>
</dbReference>
<evidence type="ECO:0000313" key="14">
    <source>
        <dbReference type="EMBL" id="KAK8580373.1"/>
    </source>
</evidence>
<proteinExistence type="inferred from homology"/>
<dbReference type="InterPro" id="IPR003106">
    <property type="entry name" value="Leu_zip_homeo"/>
</dbReference>
<dbReference type="InterPro" id="IPR009057">
    <property type="entry name" value="Homeodomain-like_sf"/>
</dbReference>
<feature type="compositionally biased region" description="Polar residues" evidence="12">
    <location>
        <begin position="1"/>
        <end position="12"/>
    </location>
</feature>
<dbReference type="PRINTS" id="PR00031">
    <property type="entry name" value="HTHREPRESSR"/>
</dbReference>
<dbReference type="InterPro" id="IPR000047">
    <property type="entry name" value="HTH_motif"/>
</dbReference>
<feature type="domain" description="Homeobox" evidence="13">
    <location>
        <begin position="53"/>
        <end position="113"/>
    </location>
</feature>
<comment type="caution">
    <text evidence="14">The sequence shown here is derived from an EMBL/GenBank/DDBJ whole genome shotgun (WGS) entry which is preliminary data.</text>
</comment>
<feature type="coiled-coil region" evidence="11">
    <location>
        <begin position="119"/>
        <end position="160"/>
    </location>
</feature>
<dbReference type="SMART" id="SM00389">
    <property type="entry name" value="HOX"/>
    <property type="match status" value="1"/>
</dbReference>
<evidence type="ECO:0000256" key="7">
    <source>
        <dbReference type="ARBA" id="ARBA00025748"/>
    </source>
</evidence>
<dbReference type="SUPFAM" id="SSF46689">
    <property type="entry name" value="Homeodomain-like"/>
    <property type="match status" value="1"/>
</dbReference>
<evidence type="ECO:0000256" key="11">
    <source>
        <dbReference type="SAM" id="Coils"/>
    </source>
</evidence>
<evidence type="ECO:0000313" key="15">
    <source>
        <dbReference type="Proteomes" id="UP001472677"/>
    </source>
</evidence>
<evidence type="ECO:0000256" key="8">
    <source>
        <dbReference type="PROSITE-ProRule" id="PRU00108"/>
    </source>
</evidence>
<evidence type="ECO:0000256" key="3">
    <source>
        <dbReference type="ARBA" id="ARBA00023125"/>
    </source>
</evidence>
<evidence type="ECO:0000256" key="1">
    <source>
        <dbReference type="ARBA" id="ARBA00004123"/>
    </source>
</evidence>
<dbReference type="Proteomes" id="UP001472677">
    <property type="component" value="Unassembled WGS sequence"/>
</dbReference>
<evidence type="ECO:0000256" key="12">
    <source>
        <dbReference type="SAM" id="MobiDB-lite"/>
    </source>
</evidence>
<dbReference type="PROSITE" id="PS50071">
    <property type="entry name" value="HOMEOBOX_2"/>
    <property type="match status" value="1"/>
</dbReference>
<evidence type="ECO:0000256" key="6">
    <source>
        <dbReference type="ARBA" id="ARBA00023242"/>
    </source>
</evidence>
<sequence length="347" mass="39575">MKQLSSSGSQDALSFVFPPKEEKNSKRKEIYSREFQAMLDDLEEEDRLEEVDEQATEKKRRLSINQVRALEKNFELENKLDPERKVKLAEELGLQTRQVAIWFQNRRARWKTKQLEKDYVVLKSKYDALKLDHDKLEQEKQALTAELMELKAKLKEEKSESSSQSVKEDCSKFSQQIKGHGVCENDDESNGIVKEERNGNAQLLVSPSPSSSSSFQINGYCSSSDSSNHHWFLPFDTGVGTILGNMYQPQLVKVEEQCVFTAEEPYNFLSVDQAPTLQCGKMQRMSGQAKAKAVFHLRMGSKTPPHSVVVWVGKRQTKKGKSCCDSWLALMSEMGPICFDCYCPYGI</sequence>
<evidence type="ECO:0000256" key="4">
    <source>
        <dbReference type="ARBA" id="ARBA00023155"/>
    </source>
</evidence>
<keyword evidence="3 8" id="KW-0238">DNA-binding</keyword>
<protein>
    <recommendedName>
        <fullName evidence="10">Homeobox-leucine zipper protein</fullName>
    </recommendedName>
    <alternativeName>
        <fullName evidence="10">HD-ZIP protein</fullName>
    </alternativeName>
    <alternativeName>
        <fullName evidence="10">Homeodomain transcription factor</fullName>
    </alternativeName>
</protein>
<keyword evidence="4 8" id="KW-0371">Homeobox</keyword>
<keyword evidence="5 10" id="KW-0804">Transcription</keyword>
<dbReference type="InterPro" id="IPR045224">
    <property type="entry name" value="HDZip_class_I_plant"/>
</dbReference>
<keyword evidence="15" id="KW-1185">Reference proteome</keyword>
<name>A0ABR2FHK6_9ROSI</name>
<comment type="subcellular location">
    <subcellularLocation>
        <location evidence="1 8 9">Nucleus</location>
    </subcellularLocation>
</comment>
<keyword evidence="11" id="KW-0175">Coiled coil</keyword>
<dbReference type="InterPro" id="IPR001356">
    <property type="entry name" value="HD"/>
</dbReference>
<comment type="function">
    <text evidence="10">Transcription factor.</text>
</comment>
<dbReference type="InterPro" id="IPR017970">
    <property type="entry name" value="Homeobox_CS"/>
</dbReference>
<dbReference type="PANTHER" id="PTHR24326">
    <property type="entry name" value="HOMEOBOX-LEUCINE ZIPPER PROTEIN"/>
    <property type="match status" value="1"/>
</dbReference>
<gene>
    <name evidence="14" type="ORF">V6N12_070651</name>
</gene>
<evidence type="ECO:0000256" key="5">
    <source>
        <dbReference type="ARBA" id="ARBA00023163"/>
    </source>
</evidence>
<dbReference type="CDD" id="cd00086">
    <property type="entry name" value="homeodomain"/>
    <property type="match status" value="1"/>
</dbReference>
<feature type="region of interest" description="Disordered" evidence="12">
    <location>
        <begin position="1"/>
        <end position="27"/>
    </location>
</feature>
<organism evidence="14 15">
    <name type="scientific">Hibiscus sabdariffa</name>
    <name type="common">roselle</name>
    <dbReference type="NCBI Taxonomy" id="183260"/>
    <lineage>
        <taxon>Eukaryota</taxon>
        <taxon>Viridiplantae</taxon>
        <taxon>Streptophyta</taxon>
        <taxon>Embryophyta</taxon>
        <taxon>Tracheophyta</taxon>
        <taxon>Spermatophyta</taxon>
        <taxon>Magnoliopsida</taxon>
        <taxon>eudicotyledons</taxon>
        <taxon>Gunneridae</taxon>
        <taxon>Pentapetalae</taxon>
        <taxon>rosids</taxon>
        <taxon>malvids</taxon>
        <taxon>Malvales</taxon>
        <taxon>Malvaceae</taxon>
        <taxon>Malvoideae</taxon>
        <taxon>Hibiscus</taxon>
    </lineage>
</organism>
<feature type="DNA-binding region" description="Homeobox" evidence="8">
    <location>
        <begin position="55"/>
        <end position="114"/>
    </location>
</feature>
<accession>A0ABR2FHK6</accession>